<feature type="signal peptide" evidence="1">
    <location>
        <begin position="1"/>
        <end position="26"/>
    </location>
</feature>
<name>A0A430QUV9_SCHBO</name>
<gene>
    <name evidence="2" type="ORF">DC041_0005002</name>
</gene>
<proteinExistence type="predicted"/>
<organism evidence="2 3">
    <name type="scientific">Schistosoma bovis</name>
    <name type="common">Blood fluke</name>
    <dbReference type="NCBI Taxonomy" id="6184"/>
    <lineage>
        <taxon>Eukaryota</taxon>
        <taxon>Metazoa</taxon>
        <taxon>Spiralia</taxon>
        <taxon>Lophotrochozoa</taxon>
        <taxon>Platyhelminthes</taxon>
        <taxon>Trematoda</taxon>
        <taxon>Digenea</taxon>
        <taxon>Strigeidida</taxon>
        <taxon>Schistosomatoidea</taxon>
        <taxon>Schistosomatidae</taxon>
        <taxon>Schistosoma</taxon>
    </lineage>
</organism>
<keyword evidence="3" id="KW-1185">Reference proteome</keyword>
<reference evidence="2 3" key="1">
    <citation type="journal article" date="2019" name="PLoS Pathog.">
        <title>Genome sequence of the bovine parasite Schistosoma bovis Tanzania.</title>
        <authorList>
            <person name="Oey H."/>
            <person name="Zakrzewski M."/>
            <person name="Gobert G."/>
            <person name="Gravermann K."/>
            <person name="Stoye J."/>
            <person name="Jones M."/>
            <person name="Mcmanus D."/>
            <person name="Krause L."/>
        </authorList>
    </citation>
    <scope>NUCLEOTIDE SEQUENCE [LARGE SCALE GENOMIC DNA]</scope>
    <source>
        <strain evidence="2 3">TAN1997</strain>
    </source>
</reference>
<sequence length="154" mass="17496">MMIKNTSVVVFIFTTLLLNTHNGMEGKSSYKTYLNQSGLFNKTLIDFTDTKNETVFEEWIEYSDTDQKSKATLLRFNGQNYQSAIFFYLLNSPPNESSVASVHKIIIDPVWPAYGGVVIDLHGQGLNTSFKLIFYANCVDVQNCVSYESNFEVM</sequence>
<accession>A0A430QUV9</accession>
<feature type="chain" id="PRO_5019388973" description="Secreted protein" evidence="1">
    <location>
        <begin position="27"/>
        <end position="154"/>
    </location>
</feature>
<evidence type="ECO:0000313" key="3">
    <source>
        <dbReference type="Proteomes" id="UP000290809"/>
    </source>
</evidence>
<dbReference type="EMBL" id="QMKO01000009">
    <property type="protein sequence ID" value="RTG91483.1"/>
    <property type="molecule type" value="Genomic_DNA"/>
</dbReference>
<evidence type="ECO:0008006" key="4">
    <source>
        <dbReference type="Google" id="ProtNLM"/>
    </source>
</evidence>
<dbReference type="Proteomes" id="UP000290809">
    <property type="component" value="Unassembled WGS sequence"/>
</dbReference>
<comment type="caution">
    <text evidence="2">The sequence shown here is derived from an EMBL/GenBank/DDBJ whole genome shotgun (WGS) entry which is preliminary data.</text>
</comment>
<evidence type="ECO:0000256" key="1">
    <source>
        <dbReference type="SAM" id="SignalP"/>
    </source>
</evidence>
<evidence type="ECO:0000313" key="2">
    <source>
        <dbReference type="EMBL" id="RTG91483.1"/>
    </source>
</evidence>
<keyword evidence="1" id="KW-0732">Signal</keyword>
<protein>
    <recommendedName>
        <fullName evidence="4">Secreted protein</fullName>
    </recommendedName>
</protein>
<dbReference type="AlphaFoldDB" id="A0A430QUV9"/>